<comment type="catalytic activity">
    <reaction evidence="1 10">
        <text>a fatty acyl-[ACP] + phosphate = an acyl phosphate + holo-[ACP]</text>
        <dbReference type="Rhea" id="RHEA:42292"/>
        <dbReference type="Rhea" id="RHEA-COMP:9685"/>
        <dbReference type="Rhea" id="RHEA-COMP:14125"/>
        <dbReference type="ChEBI" id="CHEBI:43474"/>
        <dbReference type="ChEBI" id="CHEBI:59918"/>
        <dbReference type="ChEBI" id="CHEBI:64479"/>
        <dbReference type="ChEBI" id="CHEBI:138651"/>
        <dbReference type="EC" id="2.3.1.274"/>
    </reaction>
</comment>
<dbReference type="GO" id="GO:0043811">
    <property type="term" value="F:phosphate:acyl-[acyl carrier protein] acyltransferase activity"/>
    <property type="evidence" value="ECO:0007669"/>
    <property type="project" value="UniProtKB-UniRule"/>
</dbReference>
<gene>
    <name evidence="10 11" type="primary">plsX</name>
    <name evidence="11" type="ORF">QGN29_11830</name>
</gene>
<accession>A0AA52H8L1</accession>
<evidence type="ECO:0000256" key="5">
    <source>
        <dbReference type="ARBA" id="ARBA00023098"/>
    </source>
</evidence>
<dbReference type="GO" id="GO:0005737">
    <property type="term" value="C:cytoplasm"/>
    <property type="evidence" value="ECO:0007669"/>
    <property type="project" value="UniProtKB-SubCell"/>
</dbReference>
<organism evidence="11 12">
    <name type="scientific">Temperatibacter marinus</name>
    <dbReference type="NCBI Taxonomy" id="1456591"/>
    <lineage>
        <taxon>Bacteria</taxon>
        <taxon>Pseudomonadati</taxon>
        <taxon>Pseudomonadota</taxon>
        <taxon>Alphaproteobacteria</taxon>
        <taxon>Kordiimonadales</taxon>
        <taxon>Temperatibacteraceae</taxon>
        <taxon>Temperatibacter</taxon>
    </lineage>
</organism>
<dbReference type="Pfam" id="PF02504">
    <property type="entry name" value="FA_synthesis"/>
    <property type="match status" value="1"/>
</dbReference>
<keyword evidence="5 10" id="KW-0443">Lipid metabolism</keyword>
<evidence type="ECO:0000256" key="10">
    <source>
        <dbReference type="HAMAP-Rule" id="MF_00019"/>
    </source>
</evidence>
<keyword evidence="2 10" id="KW-0963">Cytoplasm</keyword>
<comment type="subunit">
    <text evidence="9 10">Homodimer. Probably interacts with PlsY.</text>
</comment>
<comment type="pathway">
    <text evidence="10">Lipid metabolism; phospholipid metabolism.</text>
</comment>
<comment type="function">
    <text evidence="10">Catalyzes the reversible formation of acyl-phosphate (acyl-PO(4)) from acyl-[acyl-carrier-protein] (acyl-ACP). This enzyme utilizes acyl-ACP as fatty acyl donor, but not acyl-CoA.</text>
</comment>
<sequence length="351" mass="36888">MSKSITIAVDAMGGDNAPDIVLEGIALALEQIPNIHILLFGDEKKLKKSVTSEYPSIEKNVTYKHTVDVVSSIDKPSQALRKGRKSSMALAIQSVKAGEAAVAVSAGNTGALMALSKFILRTMPNIDRPALCAPMPTIRGESVMLDLGANIECDANNLVQFAIMGSAYARTVLGLSNPSVGLLNVGVEDLKGKESIREAAEVLKEATHLPLKFGGFVEGDGVTSGEFDVIVSDGFTGNVALKTAEGTVKFISQLLKNAFSNSILSKIGYIFSKGAISNLKEHLDPNHHNGAVFLGLNGLVVKSHGGANGVGFANALMVASDMAQNDITNLIGNDLNEITDSEELAIVNSLK</sequence>
<dbReference type="GO" id="GO:0008654">
    <property type="term" value="P:phospholipid biosynthetic process"/>
    <property type="evidence" value="ECO:0007669"/>
    <property type="project" value="UniProtKB-KW"/>
</dbReference>
<keyword evidence="4 10" id="KW-0808">Transferase</keyword>
<dbReference type="PANTHER" id="PTHR30100">
    <property type="entry name" value="FATTY ACID/PHOSPHOLIPID SYNTHESIS PROTEIN PLSX"/>
    <property type="match status" value="1"/>
</dbReference>
<proteinExistence type="inferred from homology"/>
<name>A0AA52H8L1_9PROT</name>
<comment type="subcellular location">
    <subcellularLocation>
        <location evidence="10">Cytoplasm</location>
    </subcellularLocation>
    <text evidence="10">Associated with the membrane possibly through PlsY.</text>
</comment>
<dbReference type="Proteomes" id="UP001268683">
    <property type="component" value="Chromosome"/>
</dbReference>
<protein>
    <recommendedName>
        <fullName evidence="8 10">Phosphate acyltransferase</fullName>
        <ecNumber evidence="8 10">2.3.1.274</ecNumber>
    </recommendedName>
    <alternativeName>
        <fullName evidence="10">Acyl-ACP phosphotransacylase</fullName>
    </alternativeName>
    <alternativeName>
        <fullName evidence="10">Acyl-[acyl-carrier-protein]--phosphate acyltransferase</fullName>
    </alternativeName>
    <alternativeName>
        <fullName evidence="10">Phosphate-acyl-ACP acyltransferase</fullName>
    </alternativeName>
</protein>
<dbReference type="SUPFAM" id="SSF53659">
    <property type="entry name" value="Isocitrate/Isopropylmalate dehydrogenase-like"/>
    <property type="match status" value="1"/>
</dbReference>
<evidence type="ECO:0000313" key="12">
    <source>
        <dbReference type="Proteomes" id="UP001268683"/>
    </source>
</evidence>
<dbReference type="RefSeq" id="WP_310798077.1">
    <property type="nucleotide sequence ID" value="NZ_CP123872.1"/>
</dbReference>
<dbReference type="InterPro" id="IPR012281">
    <property type="entry name" value="Phospholipid_synth_PlsX-like"/>
</dbReference>
<evidence type="ECO:0000256" key="3">
    <source>
        <dbReference type="ARBA" id="ARBA00022516"/>
    </source>
</evidence>
<dbReference type="PIRSF" id="PIRSF002465">
    <property type="entry name" value="Phsphlp_syn_PlsX"/>
    <property type="match status" value="1"/>
</dbReference>
<dbReference type="NCBIfam" id="TIGR00182">
    <property type="entry name" value="plsX"/>
    <property type="match status" value="1"/>
</dbReference>
<evidence type="ECO:0000256" key="6">
    <source>
        <dbReference type="ARBA" id="ARBA00023209"/>
    </source>
</evidence>
<keyword evidence="12" id="KW-1185">Reference proteome</keyword>
<evidence type="ECO:0000256" key="7">
    <source>
        <dbReference type="ARBA" id="ARBA00023264"/>
    </source>
</evidence>
<keyword evidence="6 10" id="KW-0594">Phospholipid biosynthesis</keyword>
<dbReference type="KEGG" id="tmk:QGN29_11830"/>
<evidence type="ECO:0000256" key="1">
    <source>
        <dbReference type="ARBA" id="ARBA00001232"/>
    </source>
</evidence>
<dbReference type="GO" id="GO:0006633">
    <property type="term" value="P:fatty acid biosynthetic process"/>
    <property type="evidence" value="ECO:0007669"/>
    <property type="project" value="UniProtKB-UniRule"/>
</dbReference>
<keyword evidence="7 10" id="KW-1208">Phospholipid metabolism</keyword>
<dbReference type="HAMAP" id="MF_00019">
    <property type="entry name" value="PlsX"/>
    <property type="match status" value="1"/>
</dbReference>
<evidence type="ECO:0000256" key="2">
    <source>
        <dbReference type="ARBA" id="ARBA00022490"/>
    </source>
</evidence>
<keyword evidence="3 10" id="KW-0444">Lipid biosynthesis</keyword>
<dbReference type="EMBL" id="CP123872">
    <property type="protein sequence ID" value="WND02241.1"/>
    <property type="molecule type" value="Genomic_DNA"/>
</dbReference>
<evidence type="ECO:0000256" key="4">
    <source>
        <dbReference type="ARBA" id="ARBA00022679"/>
    </source>
</evidence>
<evidence type="ECO:0000256" key="8">
    <source>
        <dbReference type="ARBA" id="ARBA00024069"/>
    </source>
</evidence>
<reference evidence="11" key="1">
    <citation type="submission" date="2023-04" db="EMBL/GenBank/DDBJ databases">
        <title>Complete genome sequence of Temperatibacter marinus.</title>
        <authorList>
            <person name="Rong J.-C."/>
            <person name="Yi M.-L."/>
            <person name="Zhao Q."/>
        </authorList>
    </citation>
    <scope>NUCLEOTIDE SEQUENCE</scope>
    <source>
        <strain evidence="11">NBRC 110045</strain>
    </source>
</reference>
<keyword evidence="11" id="KW-0012">Acyltransferase</keyword>
<dbReference type="EC" id="2.3.1.274" evidence="8 10"/>
<evidence type="ECO:0000256" key="9">
    <source>
        <dbReference type="ARBA" id="ARBA00046608"/>
    </source>
</evidence>
<dbReference type="PANTHER" id="PTHR30100:SF1">
    <property type="entry name" value="PHOSPHATE ACYLTRANSFERASE"/>
    <property type="match status" value="1"/>
</dbReference>
<evidence type="ECO:0000313" key="11">
    <source>
        <dbReference type="EMBL" id="WND02241.1"/>
    </source>
</evidence>
<dbReference type="Gene3D" id="3.40.718.10">
    <property type="entry name" value="Isopropylmalate Dehydrogenase"/>
    <property type="match status" value="1"/>
</dbReference>
<dbReference type="InterPro" id="IPR003664">
    <property type="entry name" value="FA_synthesis"/>
</dbReference>
<dbReference type="AlphaFoldDB" id="A0AA52H8L1"/>
<comment type="similarity">
    <text evidence="10">Belongs to the PlsX family.</text>
</comment>